<protein>
    <submittedName>
        <fullName evidence="1">RusA family crossover junction endodeoxyribonuclease</fullName>
    </submittedName>
</protein>
<proteinExistence type="predicted"/>
<dbReference type="AlphaFoldDB" id="A0A5P8M3A8"/>
<dbReference type="GO" id="GO:0006310">
    <property type="term" value="P:DNA recombination"/>
    <property type="evidence" value="ECO:0007669"/>
    <property type="project" value="InterPro"/>
</dbReference>
<dbReference type="Gene3D" id="3.30.1330.70">
    <property type="entry name" value="Holliday junction resolvase RusA"/>
    <property type="match status" value="1"/>
</dbReference>
<dbReference type="EMBL" id="CP045143">
    <property type="protein sequence ID" value="QFR22988.1"/>
    <property type="molecule type" value="Genomic_DNA"/>
</dbReference>
<dbReference type="InterPro" id="IPR036614">
    <property type="entry name" value="RusA-like_sf"/>
</dbReference>
<evidence type="ECO:0000313" key="2">
    <source>
        <dbReference type="Proteomes" id="UP000326779"/>
    </source>
</evidence>
<evidence type="ECO:0000313" key="1">
    <source>
        <dbReference type="EMBL" id="QFR22988.1"/>
    </source>
</evidence>
<accession>A0A5P8M3A8</accession>
<sequence>MIRIEVPGPAVAQGRPRATAALGHGLYDPPKSRAYKQTVAIYARQAMGQRLPTKRAVACHLWIYRPIQQSESKHRRDLKASGFIRPTVKPDVDNVFKSVTDACTGIVWHDDNQIVEAHIVKQYSDRPRVVLEVEEFEEE</sequence>
<organism evidence="1 2">
    <name type="scientific">Schleiferilactobacillus harbinensis</name>
    <dbReference type="NCBI Taxonomy" id="304207"/>
    <lineage>
        <taxon>Bacteria</taxon>
        <taxon>Bacillati</taxon>
        <taxon>Bacillota</taxon>
        <taxon>Bacilli</taxon>
        <taxon>Lactobacillales</taxon>
        <taxon>Lactobacillaceae</taxon>
        <taxon>Schleiferilactobacillus</taxon>
    </lineage>
</organism>
<dbReference type="InterPro" id="IPR008822">
    <property type="entry name" value="Endonuclease_RusA-like"/>
</dbReference>
<name>A0A5P8M3A8_9LACO</name>
<gene>
    <name evidence="1" type="ORF">D1010_05770</name>
</gene>
<dbReference type="Pfam" id="PF05866">
    <property type="entry name" value="RusA"/>
    <property type="match status" value="1"/>
</dbReference>
<dbReference type="Proteomes" id="UP000326779">
    <property type="component" value="Chromosome"/>
</dbReference>
<dbReference type="KEGG" id="lhb:D1010_05770"/>
<dbReference type="GO" id="GO:0000287">
    <property type="term" value="F:magnesium ion binding"/>
    <property type="evidence" value="ECO:0007669"/>
    <property type="project" value="InterPro"/>
</dbReference>
<dbReference type="RefSeq" id="WP_152260455.1">
    <property type="nucleotide sequence ID" value="NZ_CP045143.1"/>
</dbReference>
<reference evidence="1 2" key="1">
    <citation type="submission" date="2019-10" db="EMBL/GenBank/DDBJ databases">
        <title>The completed genome of Lactobacillus harbinensis M1.</title>
        <authorList>
            <person name="Zheng Y."/>
        </authorList>
    </citation>
    <scope>NUCLEOTIDE SEQUENCE [LARGE SCALE GENOMIC DNA]</scope>
    <source>
        <strain evidence="1 2">M1</strain>
    </source>
</reference>
<dbReference type="GO" id="GO:0006281">
    <property type="term" value="P:DNA repair"/>
    <property type="evidence" value="ECO:0007669"/>
    <property type="project" value="InterPro"/>
</dbReference>
<dbReference type="SUPFAM" id="SSF103084">
    <property type="entry name" value="Holliday junction resolvase RusA"/>
    <property type="match status" value="1"/>
</dbReference>